<name>A0A7S4P9A9_GUITH</name>
<keyword evidence="3" id="KW-1003">Cell membrane</keyword>
<evidence type="ECO:0000256" key="6">
    <source>
        <dbReference type="ARBA" id="ARBA00034482"/>
    </source>
</evidence>
<dbReference type="EMBL" id="HBKN01040076">
    <property type="protein sequence ID" value="CAE2327946.1"/>
    <property type="molecule type" value="Transcribed_RNA"/>
</dbReference>
<evidence type="ECO:0000256" key="4">
    <source>
        <dbReference type="ARBA" id="ARBA00022490"/>
    </source>
</evidence>
<evidence type="ECO:0000256" key="1">
    <source>
        <dbReference type="ARBA" id="ARBA00004236"/>
    </source>
</evidence>
<sequence>MEIEAKDTVPAEASAINPPQVEEGTGGNREREGSHDEMRWEIHEAKEDAGSVVEKTLALLVKSSEAAKAGRDYADIIDTMQQAVDCLCSIKGESSQQSLVQAVMRDEDIYLACCMLIDVCLHPSAGDHDVALRFLATIFQWQEESNGENDSAHLVVCSLLPSILLTYWAVLSEDRHAPLLSALEALLVGMYNLEVQGKGSAECCVLLSKLPSSKTAAQYDTMSDGRLSSPSAILSESALKSMLADDVGESEASFHQKTLCSSPVSRIDNSSVDSNPVLEFWLGRLVGV</sequence>
<organism evidence="8">
    <name type="scientific">Guillardia theta</name>
    <name type="common">Cryptophyte</name>
    <name type="synonym">Cryptomonas phi</name>
    <dbReference type="NCBI Taxonomy" id="55529"/>
    <lineage>
        <taxon>Eukaryota</taxon>
        <taxon>Cryptophyceae</taxon>
        <taxon>Pyrenomonadales</taxon>
        <taxon>Geminigeraceae</taxon>
        <taxon>Guillardia</taxon>
    </lineage>
</organism>
<dbReference type="Pfam" id="PF09790">
    <property type="entry name" value="Hyccin"/>
    <property type="match status" value="1"/>
</dbReference>
<dbReference type="GO" id="GO:0005886">
    <property type="term" value="C:plasma membrane"/>
    <property type="evidence" value="ECO:0007669"/>
    <property type="project" value="UniProtKB-SubCell"/>
</dbReference>
<keyword evidence="4" id="KW-0963">Cytoplasm</keyword>
<keyword evidence="5" id="KW-0472">Membrane</keyword>
<evidence type="ECO:0000256" key="7">
    <source>
        <dbReference type="SAM" id="MobiDB-lite"/>
    </source>
</evidence>
<comment type="similarity">
    <text evidence="6">Belongs to the Hyccin family.</text>
</comment>
<evidence type="ECO:0000256" key="2">
    <source>
        <dbReference type="ARBA" id="ARBA00004514"/>
    </source>
</evidence>
<dbReference type="InterPro" id="IPR018619">
    <property type="entry name" value="Hyccin"/>
</dbReference>
<reference evidence="8" key="1">
    <citation type="submission" date="2021-01" db="EMBL/GenBank/DDBJ databases">
        <authorList>
            <person name="Corre E."/>
            <person name="Pelletier E."/>
            <person name="Niang G."/>
            <person name="Scheremetjew M."/>
            <person name="Finn R."/>
            <person name="Kale V."/>
            <person name="Holt S."/>
            <person name="Cochrane G."/>
            <person name="Meng A."/>
            <person name="Brown T."/>
            <person name="Cohen L."/>
        </authorList>
    </citation>
    <scope>NUCLEOTIDE SEQUENCE</scope>
    <source>
        <strain evidence="8">CCMP 2712</strain>
    </source>
</reference>
<proteinExistence type="inferred from homology"/>
<feature type="region of interest" description="Disordered" evidence="7">
    <location>
        <begin position="1"/>
        <end position="35"/>
    </location>
</feature>
<gene>
    <name evidence="8" type="ORF">GTHE00462_LOCUS31353</name>
</gene>
<comment type="subcellular location">
    <subcellularLocation>
        <location evidence="1">Cell membrane</location>
    </subcellularLocation>
    <subcellularLocation>
        <location evidence="2">Cytoplasm</location>
        <location evidence="2">Cytosol</location>
    </subcellularLocation>
</comment>
<accession>A0A7S4P9A9</accession>
<protein>
    <submittedName>
        <fullName evidence="8">Uncharacterized protein</fullName>
    </submittedName>
</protein>
<evidence type="ECO:0000313" key="8">
    <source>
        <dbReference type="EMBL" id="CAE2327946.1"/>
    </source>
</evidence>
<dbReference type="AlphaFoldDB" id="A0A7S4P9A9"/>
<evidence type="ECO:0000256" key="5">
    <source>
        <dbReference type="ARBA" id="ARBA00023136"/>
    </source>
</evidence>
<evidence type="ECO:0000256" key="3">
    <source>
        <dbReference type="ARBA" id="ARBA00022475"/>
    </source>
</evidence>
<dbReference type="GO" id="GO:0005829">
    <property type="term" value="C:cytosol"/>
    <property type="evidence" value="ECO:0007669"/>
    <property type="project" value="UniProtKB-SubCell"/>
</dbReference>